<dbReference type="Proteomes" id="UP000053732">
    <property type="component" value="Unassembled WGS sequence"/>
</dbReference>
<dbReference type="PANTHER" id="PTHR19303:SF74">
    <property type="entry name" value="POGO TRANSPOSABLE ELEMENT WITH KRAB DOMAIN"/>
    <property type="match status" value="1"/>
</dbReference>
<sequence length="563" mass="64757">MPKETRNSEDEIQKAVKAYHERKNPKIAPLAREFSVSYSTLYARIHGRKTHSDRTDLTKTLNPIQEKALVSWVKLLDSSLIQPTPEEIESSANWLLQQAGASFTVGHNWVYRFIKRLPPNISYHTQKPKEKARMDSENLESLSLWFYHFSTVIKQHEFLPHEIYNWDETGYQIGQGKPRKVVSSRITSNIATGGLAESITGIKCIAADGWVMLPWFLVKGSRQMEEWYTKISIPDFRIKPTPKGWVDDETAFEWLCCFHEATKDRIQKNRPRLLLMDNHPSHTTLEFTTYCTEKNIIPIWFLPHTTHLCQPLDGQAFQCLKHYFRKANNEVVMWGGSASQKRDFFRMIGNIRRDAFTQRTIRSSFSSRGIYPLDPEMILGPLRAQINDTPVLSIINTPSPPPELHSSATNSPPDTIIRVKKLNDKLLSDLTELTELSKRMQRYIRRSIDANLLLSQRLEICEASLKKSQSHKSVANTPKNRRSVLNAGPVALSPAMANRLIKRRQDTEDKKLQRQQAKHAKELELEQRAQLARDAAENEREARLAARDSGGANWYIDTTGVYR</sequence>
<keyword evidence="3" id="KW-0378">Hydrolase</keyword>
<dbReference type="GO" id="GO:0005634">
    <property type="term" value="C:nucleus"/>
    <property type="evidence" value="ECO:0007669"/>
    <property type="project" value="TreeGrafter"/>
</dbReference>
<dbReference type="AlphaFoldDB" id="A0A0G4PY61"/>
<evidence type="ECO:0000313" key="3">
    <source>
        <dbReference type="EMBL" id="CRL31302.1"/>
    </source>
</evidence>
<evidence type="ECO:0000256" key="1">
    <source>
        <dbReference type="ARBA" id="ARBA00023125"/>
    </source>
</evidence>
<keyword evidence="3" id="KW-0540">Nuclease</keyword>
<dbReference type="Pfam" id="PF03184">
    <property type="entry name" value="DDE_1"/>
    <property type="match status" value="1"/>
</dbReference>
<proteinExistence type="predicted"/>
<dbReference type="InterPro" id="IPR006600">
    <property type="entry name" value="HTH_CenpB_DNA-bd_dom"/>
</dbReference>
<keyword evidence="4" id="KW-1185">Reference proteome</keyword>
<dbReference type="GO" id="GO:0004519">
    <property type="term" value="F:endonuclease activity"/>
    <property type="evidence" value="ECO:0007669"/>
    <property type="project" value="UniProtKB-KW"/>
</dbReference>
<accession>A0A0G4PY61</accession>
<organism evidence="3 4">
    <name type="scientific">Penicillium camemberti (strain FM 013)</name>
    <dbReference type="NCBI Taxonomy" id="1429867"/>
    <lineage>
        <taxon>Eukaryota</taxon>
        <taxon>Fungi</taxon>
        <taxon>Dikarya</taxon>
        <taxon>Ascomycota</taxon>
        <taxon>Pezizomycotina</taxon>
        <taxon>Eurotiomycetes</taxon>
        <taxon>Eurotiomycetidae</taxon>
        <taxon>Eurotiales</taxon>
        <taxon>Aspergillaceae</taxon>
        <taxon>Penicillium</taxon>
    </lineage>
</organism>
<protein>
    <submittedName>
        <fullName evidence="3">DDE superfamily endonuclease, CENP-B-like</fullName>
    </submittedName>
</protein>
<name>A0A0G4PY61_PENC3</name>
<keyword evidence="1" id="KW-0238">DNA-binding</keyword>
<dbReference type="EMBL" id="HG793242">
    <property type="protein sequence ID" value="CRL31302.1"/>
    <property type="molecule type" value="Genomic_DNA"/>
</dbReference>
<reference evidence="3 4" key="1">
    <citation type="journal article" date="2014" name="Nat. Commun.">
        <title>Multiple recent horizontal transfers of a large genomic region in cheese making fungi.</title>
        <authorList>
            <person name="Cheeseman K."/>
            <person name="Ropars J."/>
            <person name="Renault P."/>
            <person name="Dupont J."/>
            <person name="Gouzy J."/>
            <person name="Branca A."/>
            <person name="Abraham A.L."/>
            <person name="Ceppi M."/>
            <person name="Conseiller E."/>
            <person name="Debuchy R."/>
            <person name="Malagnac F."/>
            <person name="Goarin A."/>
            <person name="Silar P."/>
            <person name="Lacoste S."/>
            <person name="Sallet E."/>
            <person name="Bensimon A."/>
            <person name="Giraud T."/>
            <person name="Brygoo Y."/>
        </authorList>
    </citation>
    <scope>NUCLEOTIDE SEQUENCE [LARGE SCALE GENOMIC DNA]</scope>
    <source>
        <strain evidence="4">FM 013</strain>
    </source>
</reference>
<dbReference type="InterPro" id="IPR050863">
    <property type="entry name" value="CenT-Element_Derived"/>
</dbReference>
<feature type="domain" description="HTH CENPB-type" evidence="2">
    <location>
        <begin position="53"/>
        <end position="123"/>
    </location>
</feature>
<dbReference type="PROSITE" id="PS51253">
    <property type="entry name" value="HTH_CENPB"/>
    <property type="match status" value="1"/>
</dbReference>
<dbReference type="Pfam" id="PF03221">
    <property type="entry name" value="HTH_Tnp_Tc5"/>
    <property type="match status" value="1"/>
</dbReference>
<dbReference type="STRING" id="1429867.A0A0G4PY61"/>
<gene>
    <name evidence="3" type="ORF">PCAMFM013_S111g000001</name>
</gene>
<dbReference type="GO" id="GO:0003677">
    <property type="term" value="F:DNA binding"/>
    <property type="evidence" value="ECO:0007669"/>
    <property type="project" value="UniProtKB-KW"/>
</dbReference>
<dbReference type="PANTHER" id="PTHR19303">
    <property type="entry name" value="TRANSPOSON"/>
    <property type="match status" value="1"/>
</dbReference>
<evidence type="ECO:0000313" key="4">
    <source>
        <dbReference type="Proteomes" id="UP000053732"/>
    </source>
</evidence>
<dbReference type="InterPro" id="IPR004875">
    <property type="entry name" value="DDE_SF_endonuclease_dom"/>
</dbReference>
<keyword evidence="3" id="KW-0255">Endonuclease</keyword>
<evidence type="ECO:0000259" key="2">
    <source>
        <dbReference type="PROSITE" id="PS51253"/>
    </source>
</evidence>